<feature type="region of interest" description="Disordered" evidence="1">
    <location>
        <begin position="33"/>
        <end position="65"/>
    </location>
</feature>
<accession>A0A382FP82</accession>
<evidence type="ECO:0000313" key="2">
    <source>
        <dbReference type="EMBL" id="SVB64459.1"/>
    </source>
</evidence>
<protein>
    <submittedName>
        <fullName evidence="2">Uncharacterized protein</fullName>
    </submittedName>
</protein>
<evidence type="ECO:0000256" key="1">
    <source>
        <dbReference type="SAM" id="MobiDB-lite"/>
    </source>
</evidence>
<gene>
    <name evidence="2" type="ORF">METZ01_LOCUS217313</name>
</gene>
<organism evidence="2">
    <name type="scientific">marine metagenome</name>
    <dbReference type="NCBI Taxonomy" id="408172"/>
    <lineage>
        <taxon>unclassified sequences</taxon>
        <taxon>metagenomes</taxon>
        <taxon>ecological metagenomes</taxon>
    </lineage>
</organism>
<name>A0A382FP82_9ZZZZ</name>
<reference evidence="2" key="1">
    <citation type="submission" date="2018-05" db="EMBL/GenBank/DDBJ databases">
        <authorList>
            <person name="Lanie J.A."/>
            <person name="Ng W.-L."/>
            <person name="Kazmierczak K.M."/>
            <person name="Andrzejewski T.M."/>
            <person name="Davidsen T.M."/>
            <person name="Wayne K.J."/>
            <person name="Tettelin H."/>
            <person name="Glass J.I."/>
            <person name="Rusch D."/>
            <person name="Podicherti R."/>
            <person name="Tsui H.-C.T."/>
            <person name="Winkler M.E."/>
        </authorList>
    </citation>
    <scope>NUCLEOTIDE SEQUENCE</scope>
</reference>
<dbReference type="EMBL" id="UINC01050920">
    <property type="protein sequence ID" value="SVB64459.1"/>
    <property type="molecule type" value="Genomic_DNA"/>
</dbReference>
<sequence>MTRYFIGFSAKNLPKISNKPIFQQILEQMVDSKPVEQTGSKPRLSKRQQTSTKSKHQIGAKLSLS</sequence>
<proteinExistence type="predicted"/>
<dbReference type="AlphaFoldDB" id="A0A382FP82"/>